<evidence type="ECO:0000256" key="1">
    <source>
        <dbReference type="PIRSR" id="PIRSR601310-1"/>
    </source>
</evidence>
<dbReference type="InterPro" id="IPR001310">
    <property type="entry name" value="Histidine_triad_HIT"/>
</dbReference>
<evidence type="ECO:0000256" key="2">
    <source>
        <dbReference type="PIRSR" id="PIRSR601310-3"/>
    </source>
</evidence>
<dbReference type="PRINTS" id="PR00332">
    <property type="entry name" value="HISTRIAD"/>
</dbReference>
<evidence type="ECO:0000256" key="3">
    <source>
        <dbReference type="PROSITE-ProRule" id="PRU00464"/>
    </source>
</evidence>
<evidence type="ECO:0000259" key="4">
    <source>
        <dbReference type="PROSITE" id="PS51084"/>
    </source>
</evidence>
<reference evidence="5" key="1">
    <citation type="submission" date="2008-06" db="EMBL/GenBank/DDBJ databases">
        <title>Complete sequence of Chlorobium phaeobacteroides BS1.</title>
        <authorList>
            <consortium name="US DOE Joint Genome Institute"/>
            <person name="Lucas S."/>
            <person name="Copeland A."/>
            <person name="Lapidus A."/>
            <person name="Glavina del Rio T."/>
            <person name="Dalin E."/>
            <person name="Tice H."/>
            <person name="Bruce D."/>
            <person name="Goodwin L."/>
            <person name="Pitluck S."/>
            <person name="Schmutz J."/>
            <person name="Larimer F."/>
            <person name="Land M."/>
            <person name="Hauser L."/>
            <person name="Kyrpides N."/>
            <person name="Ovchinnikova G."/>
            <person name="Li T."/>
            <person name="Liu Z."/>
            <person name="Zhao F."/>
            <person name="Overmann J."/>
            <person name="Bryant D.A."/>
            <person name="Richardson P."/>
        </authorList>
    </citation>
    <scope>NUCLEOTIDE SEQUENCE [LARGE SCALE GENOMIC DNA]</scope>
    <source>
        <strain evidence="5">BS1</strain>
    </source>
</reference>
<dbReference type="Pfam" id="PF01230">
    <property type="entry name" value="HIT"/>
    <property type="match status" value="1"/>
</dbReference>
<dbReference type="GO" id="GO:0003824">
    <property type="term" value="F:catalytic activity"/>
    <property type="evidence" value="ECO:0007669"/>
    <property type="project" value="InterPro"/>
</dbReference>
<dbReference type="SUPFAM" id="SSF54197">
    <property type="entry name" value="HIT-like"/>
    <property type="match status" value="1"/>
</dbReference>
<name>B3EQ63_CHLPB</name>
<dbReference type="InterPro" id="IPR036265">
    <property type="entry name" value="HIT-like_sf"/>
</dbReference>
<feature type="short sequence motif" description="Histidine triad motif" evidence="2 3">
    <location>
        <begin position="103"/>
        <end position="107"/>
    </location>
</feature>
<accession>B3EQ63</accession>
<dbReference type="KEGG" id="cpb:Cphamn1_2467"/>
<dbReference type="PROSITE" id="PS51084">
    <property type="entry name" value="HIT_2"/>
    <property type="match status" value="1"/>
</dbReference>
<dbReference type="PANTHER" id="PTHR23089">
    <property type="entry name" value="HISTIDINE TRIAD HIT PROTEIN"/>
    <property type="match status" value="1"/>
</dbReference>
<dbReference type="eggNOG" id="COG0537">
    <property type="taxonomic scope" value="Bacteria"/>
</dbReference>
<dbReference type="STRING" id="331678.Cphamn1_2467"/>
<evidence type="ECO:0000313" key="5">
    <source>
        <dbReference type="EMBL" id="ACE05361.1"/>
    </source>
</evidence>
<dbReference type="AlphaFoldDB" id="B3EQ63"/>
<sequence length="127" mass="13763">MGHSEPNCLFCKIVSGDIPADIVYRNEHVLAFRDIQPVAPQHLLIIPLKHIASLNELSDDEDSLIAGAILQAAKIVAKKAGMFDSGYRLVFNTGRDSLQSVFHIHGHLLGGKAMGWPPFSGSPVQHG</sequence>
<organism evidence="5">
    <name type="scientific">Chlorobium phaeobacteroides (strain BS1)</name>
    <dbReference type="NCBI Taxonomy" id="331678"/>
    <lineage>
        <taxon>Bacteria</taxon>
        <taxon>Pseudomonadati</taxon>
        <taxon>Chlorobiota</taxon>
        <taxon>Chlorobiia</taxon>
        <taxon>Chlorobiales</taxon>
        <taxon>Chlorobiaceae</taxon>
        <taxon>Chlorobium/Pelodictyon group</taxon>
        <taxon>Chlorobium</taxon>
    </lineage>
</organism>
<dbReference type="HOGENOM" id="CLU_056776_8_1_10"/>
<gene>
    <name evidence="5" type="ordered locus">Cphamn1_2467</name>
</gene>
<dbReference type="InterPro" id="IPR011146">
    <property type="entry name" value="HIT-like"/>
</dbReference>
<dbReference type="EMBL" id="CP001101">
    <property type="protein sequence ID" value="ACE05361.1"/>
    <property type="molecule type" value="Genomic_DNA"/>
</dbReference>
<dbReference type="CDD" id="cd01276">
    <property type="entry name" value="PKCI_related"/>
    <property type="match status" value="1"/>
</dbReference>
<feature type="domain" description="HIT" evidence="4">
    <location>
        <begin position="9"/>
        <end position="119"/>
    </location>
</feature>
<protein>
    <submittedName>
        <fullName evidence="5">Histidine triad (HIT) protein</fullName>
    </submittedName>
</protein>
<dbReference type="OrthoDB" id="9784774at2"/>
<proteinExistence type="predicted"/>
<feature type="active site" description="Tele-AMP-histidine intermediate" evidence="1">
    <location>
        <position position="105"/>
    </location>
</feature>
<dbReference type="Gene3D" id="3.30.428.10">
    <property type="entry name" value="HIT-like"/>
    <property type="match status" value="1"/>
</dbReference>